<dbReference type="GeneTree" id="ENSGT00940000165497"/>
<dbReference type="PANTHER" id="PTHR46254:SF7">
    <property type="entry name" value="PI4-KINASE N-TERMINAL DOMAIN-CONTAINING PROTEIN"/>
    <property type="match status" value="1"/>
</dbReference>
<keyword evidence="3" id="KW-1185">Reference proteome</keyword>
<dbReference type="VEuPathDB" id="HostDB:ENSMMUG00000053268"/>
<dbReference type="Ensembl" id="ENSMMUT00000081909.1">
    <property type="protein sequence ID" value="ENSMMUP00000078030.1"/>
    <property type="gene ID" value="ENSMMUG00000053268.1"/>
</dbReference>
<reference evidence="2" key="3">
    <citation type="submission" date="2025-08" db="UniProtKB">
        <authorList>
            <consortium name="Ensembl"/>
        </authorList>
    </citation>
    <scope>IDENTIFICATION</scope>
    <source>
        <strain evidence="2">17573</strain>
    </source>
</reference>
<evidence type="ECO:0000313" key="3">
    <source>
        <dbReference type="Proteomes" id="UP000006718"/>
    </source>
</evidence>
<dbReference type="Bgee" id="ENSMMUG00000053268">
    <property type="expression patterns" value="Expressed in olfactory segment of nasal mucosa and 3 other cell types or tissues"/>
</dbReference>
<evidence type="ECO:0000313" key="2">
    <source>
        <dbReference type="Ensembl" id="ENSMMUP00000078030.1"/>
    </source>
</evidence>
<dbReference type="PANTHER" id="PTHR46254">
    <property type="entry name" value="PROTEIN GVQW1-RELATED"/>
    <property type="match status" value="1"/>
</dbReference>
<protein>
    <submittedName>
        <fullName evidence="2">Uncharacterized protein</fullName>
    </submittedName>
</protein>
<evidence type="ECO:0000256" key="1">
    <source>
        <dbReference type="SAM" id="Phobius"/>
    </source>
</evidence>
<accession>A0A5F8AM38</accession>
<reference evidence="2" key="4">
    <citation type="submission" date="2025-09" db="UniProtKB">
        <authorList>
            <consortium name="Ensembl"/>
        </authorList>
    </citation>
    <scope>IDENTIFICATION</scope>
    <source>
        <strain evidence="2">17573</strain>
    </source>
</reference>
<name>A0A5F8AM38_MACMU</name>
<sequence length="137" mass="16087">MVLHHDYTLVNTSSPFQLLPFFFFFFFFFETDCCSVAHAGVQWPDLGSLKAPPPGFRPFSCLSLLNSWDYRRPPPRPANFFYFFFLVEMGFHRVSQDGLDLLTSQSTHLGLPKCWDYRRKSPRPAFNSCFLQEKKKK</sequence>
<organism evidence="2 3">
    <name type="scientific">Macaca mulatta</name>
    <name type="common">Rhesus macaque</name>
    <dbReference type="NCBI Taxonomy" id="9544"/>
    <lineage>
        <taxon>Eukaryota</taxon>
        <taxon>Metazoa</taxon>
        <taxon>Chordata</taxon>
        <taxon>Craniata</taxon>
        <taxon>Vertebrata</taxon>
        <taxon>Euteleostomi</taxon>
        <taxon>Mammalia</taxon>
        <taxon>Eutheria</taxon>
        <taxon>Euarchontoglires</taxon>
        <taxon>Primates</taxon>
        <taxon>Haplorrhini</taxon>
        <taxon>Catarrhini</taxon>
        <taxon>Cercopithecidae</taxon>
        <taxon>Cercopithecinae</taxon>
        <taxon>Macaca</taxon>
    </lineage>
</organism>
<reference evidence="3" key="1">
    <citation type="journal article" date="2007" name="Science">
        <title>Evolutionary and biomedical insights from the rhesus macaque genome.</title>
        <authorList>
            <person name="Gibbs R.A."/>
            <person name="Rogers J."/>
            <person name="Katze M.G."/>
            <person name="Bumgarner R."/>
            <person name="Weinstock G.M."/>
            <person name="Mardis E.R."/>
            <person name="Remington K.A."/>
            <person name="Strausberg R.L."/>
            <person name="Venter J.C."/>
            <person name="Wilson R.K."/>
            <person name="Batzer M.A."/>
            <person name="Bustamante C.D."/>
            <person name="Eichler E.E."/>
            <person name="Hahn M.W."/>
            <person name="Hardison R.C."/>
            <person name="Makova K.D."/>
            <person name="Miller W."/>
            <person name="Milosavljevic A."/>
            <person name="Palermo R.E."/>
            <person name="Siepel A."/>
            <person name="Sikela J.M."/>
            <person name="Attaway T."/>
            <person name="Bell S."/>
            <person name="Bernard K.E."/>
            <person name="Buhay C.J."/>
            <person name="Chandrabose M.N."/>
            <person name="Dao M."/>
            <person name="Davis C."/>
            <person name="Delehaunty K.D."/>
            <person name="Ding Y."/>
            <person name="Dinh H.H."/>
            <person name="Dugan-Rocha S."/>
            <person name="Fulton L.A."/>
            <person name="Gabisi R.A."/>
            <person name="Garner T.T."/>
            <person name="Godfrey J."/>
            <person name="Hawes A.C."/>
            <person name="Hernandez J."/>
            <person name="Hines S."/>
            <person name="Holder M."/>
            <person name="Hume J."/>
            <person name="Jhangiani S.N."/>
            <person name="Joshi V."/>
            <person name="Khan Z.M."/>
            <person name="Kirkness E.F."/>
            <person name="Cree A."/>
            <person name="Fowler R.G."/>
            <person name="Lee S."/>
            <person name="Lewis L.R."/>
            <person name="Li Z."/>
            <person name="Liu Y.-S."/>
            <person name="Moore S.M."/>
            <person name="Muzny D."/>
            <person name="Nazareth L.V."/>
            <person name="Ngo D.N."/>
            <person name="Okwuonu G.O."/>
            <person name="Pai G."/>
            <person name="Parker D."/>
            <person name="Paul H.A."/>
            <person name="Pfannkoch C."/>
            <person name="Pohl C.S."/>
            <person name="Rogers Y.-H.C."/>
            <person name="Ruiz S.J."/>
            <person name="Sabo A."/>
            <person name="Santibanez J."/>
            <person name="Schneider B.W."/>
            <person name="Smith S.M."/>
            <person name="Sodergren E."/>
            <person name="Svatek A.F."/>
            <person name="Utterback T.R."/>
            <person name="Vattathil S."/>
            <person name="Warren W."/>
            <person name="White C.S."/>
            <person name="Chinwalla A.T."/>
            <person name="Feng Y."/>
            <person name="Halpern A.L."/>
            <person name="Hillier L.W."/>
            <person name="Huang X."/>
            <person name="Minx P."/>
            <person name="Nelson J.O."/>
            <person name="Pepin K.H."/>
            <person name="Qin X."/>
            <person name="Sutton G.G."/>
            <person name="Venter E."/>
            <person name="Walenz B.P."/>
            <person name="Wallis J.W."/>
            <person name="Worley K.C."/>
            <person name="Yang S.-P."/>
            <person name="Jones S.M."/>
            <person name="Marra M.A."/>
            <person name="Rocchi M."/>
            <person name="Schein J.E."/>
            <person name="Baertsch R."/>
            <person name="Clarke L."/>
            <person name="Csuros M."/>
            <person name="Glasscock J."/>
            <person name="Harris R.A."/>
            <person name="Havlak P."/>
            <person name="Jackson A.R."/>
            <person name="Jiang H."/>
            <person name="Liu Y."/>
            <person name="Messina D.N."/>
            <person name="Shen Y."/>
            <person name="Song H.X.-Z."/>
            <person name="Wylie T."/>
            <person name="Zhang L."/>
            <person name="Birney E."/>
            <person name="Han K."/>
            <person name="Konkel M.K."/>
            <person name="Lee J."/>
            <person name="Smit A.F.A."/>
            <person name="Ullmer B."/>
            <person name="Wang H."/>
            <person name="Xing J."/>
            <person name="Burhans R."/>
            <person name="Cheng Z."/>
            <person name="Karro J.E."/>
            <person name="Ma J."/>
            <person name="Raney B."/>
            <person name="She X."/>
            <person name="Cox M.J."/>
            <person name="Demuth J.P."/>
            <person name="Dumas L.J."/>
            <person name="Han S.-G."/>
            <person name="Hopkins J."/>
            <person name="Karimpour-Fard A."/>
            <person name="Kim Y.H."/>
            <person name="Pollack J.R."/>
            <person name="Vinar T."/>
            <person name="Addo-Quaye C."/>
            <person name="Degenhardt J."/>
            <person name="Denby A."/>
            <person name="Hubisz M.J."/>
            <person name="Indap A."/>
            <person name="Kosiol C."/>
            <person name="Lahn B.T."/>
            <person name="Lawson H.A."/>
            <person name="Marklein A."/>
            <person name="Nielsen R."/>
            <person name="Vallender E.J."/>
            <person name="Clark A.G."/>
            <person name="Ferguson B."/>
            <person name="Hernandez R.D."/>
            <person name="Hirani K."/>
            <person name="Kehrer-Sawatzki H."/>
            <person name="Kolb J."/>
            <person name="Patil S."/>
            <person name="Pu L.-L."/>
            <person name="Ren Y."/>
            <person name="Smith D.G."/>
            <person name="Wheeler D.A."/>
            <person name="Schenck I."/>
            <person name="Ball E.V."/>
            <person name="Chen R."/>
            <person name="Cooper D.N."/>
            <person name="Giardine B."/>
            <person name="Hsu F."/>
            <person name="Kent W.J."/>
            <person name="Lesk A."/>
            <person name="Nelson D.L."/>
            <person name="O'brien W.E."/>
            <person name="Pruefer K."/>
            <person name="Stenson P.D."/>
            <person name="Wallace J.C."/>
            <person name="Ke H."/>
            <person name="Liu X.-M."/>
            <person name="Wang P."/>
            <person name="Xiang A.P."/>
            <person name="Yang F."/>
            <person name="Barber G.P."/>
            <person name="Haussler D."/>
            <person name="Karolchik D."/>
            <person name="Kern A.D."/>
            <person name="Kuhn R.M."/>
            <person name="Smith K.E."/>
            <person name="Zwieg A.S."/>
        </authorList>
    </citation>
    <scope>NUCLEOTIDE SEQUENCE [LARGE SCALE GENOMIC DNA]</scope>
    <source>
        <strain evidence="3">17573</strain>
    </source>
</reference>
<reference evidence="2" key="2">
    <citation type="submission" date="2019-01" db="EMBL/GenBank/DDBJ databases">
        <authorList>
            <person name="Graves T."/>
            <person name="Eichler E.E."/>
            <person name="Wilson R.K."/>
        </authorList>
    </citation>
    <scope>NUCLEOTIDE SEQUENCE [LARGE SCALE GENOMIC DNA]</scope>
    <source>
        <strain evidence="2">17573</strain>
    </source>
</reference>
<feature type="transmembrane region" description="Helical" evidence="1">
    <location>
        <begin position="7"/>
        <end position="29"/>
    </location>
</feature>
<keyword evidence="1" id="KW-0472">Membrane</keyword>
<dbReference type="InParanoid" id="A0A5F8AM38"/>
<keyword evidence="1" id="KW-0812">Transmembrane</keyword>
<dbReference type="Proteomes" id="UP000006718">
    <property type="component" value="Chromosome 6"/>
</dbReference>
<dbReference type="AlphaFoldDB" id="A0A5F8AM38"/>
<proteinExistence type="predicted"/>
<keyword evidence="1" id="KW-1133">Transmembrane helix</keyword>